<dbReference type="Pfam" id="PF13812">
    <property type="entry name" value="PPR_3"/>
    <property type="match status" value="3"/>
</dbReference>
<feature type="repeat" description="PPR" evidence="3">
    <location>
        <begin position="224"/>
        <end position="259"/>
    </location>
</feature>
<dbReference type="Gene3D" id="1.25.40.10">
    <property type="entry name" value="Tetratricopeptide repeat domain"/>
    <property type="match status" value="4"/>
</dbReference>
<evidence type="ECO:0000256" key="3">
    <source>
        <dbReference type="PROSITE-ProRule" id="PRU00708"/>
    </source>
</evidence>
<dbReference type="AlphaFoldDB" id="A0AAU9TB78"/>
<feature type="repeat" description="PPR" evidence="3">
    <location>
        <begin position="570"/>
        <end position="604"/>
    </location>
</feature>
<dbReference type="PANTHER" id="PTHR47447">
    <property type="entry name" value="OS03G0856100 PROTEIN"/>
    <property type="match status" value="1"/>
</dbReference>
<dbReference type="EMBL" id="CAJVSB020000945">
    <property type="protein sequence ID" value="CAH2080649.1"/>
    <property type="molecule type" value="Genomic_DNA"/>
</dbReference>
<feature type="repeat" description="PPR" evidence="3">
    <location>
        <begin position="341"/>
        <end position="375"/>
    </location>
</feature>
<evidence type="ECO:0000313" key="5">
    <source>
        <dbReference type="Proteomes" id="UP000836841"/>
    </source>
</evidence>
<keyword evidence="5" id="KW-1185">Reference proteome</keyword>
<evidence type="ECO:0008006" key="6">
    <source>
        <dbReference type="Google" id="ProtNLM"/>
    </source>
</evidence>
<sequence>MLSSSPSSATSVHIEHLLHLSSSPPNATFKPKFIKSAQPRSTRLTSRTDKKKFYLQKPNSVSVSLLENGGEEVAESADGAFDFLPGGCELLLDSIIEQPVSGLNSFFDSIMIDLIEVDLVSLLKGLDISGNWERAVSLFEWVVLNLNSQSSKLDNQVVELMVRILGRESQHSIAAKLFDAIPIEEYFLDVRAYTTILHAYSRAENYGRAISLFEHMHEMGLSPTLVTYNVMLDVYGKMGRSWGKILTLLDDMRSKGLEFDEFTCSTVISACGREGMLEEAKKFLPMKEDKALRLFVQMKESGCVPNVCTYNAILGMLGKKSRSMEMMEIISDMKSNGCAPNRITWNTMLAMCGSKGMHKYVNRVFREMKNCGFDPDRDTFNTLISAYGRCGSGIDAAKMYDEMIKAGFTPSITTYNALLNALARRGDWKAAESILLDMRNKGFKPSETTYSLMLHSFQGLKKNGYKPDLVLLNAMLSIFARNKMNDRAHEILELIHENGMHPDLVTYNSLIDMQGLMQEAMRILSEMTTRGIRPCIVTFNTFVAGYAARGLFNEVDDVISYMIQHNCRPNELTYKTVVDGYCKAKKYREAMDFVSRIREMDNSFDELSLHRLTYGVRENMMS</sequence>
<feature type="repeat" description="PPR" evidence="3">
    <location>
        <begin position="468"/>
        <end position="502"/>
    </location>
</feature>
<feature type="repeat" description="PPR" evidence="3">
    <location>
        <begin position="189"/>
        <end position="223"/>
    </location>
</feature>
<evidence type="ECO:0000313" key="4">
    <source>
        <dbReference type="EMBL" id="CAH2080649.1"/>
    </source>
</evidence>
<evidence type="ECO:0000256" key="2">
    <source>
        <dbReference type="ARBA" id="ARBA00022737"/>
    </source>
</evidence>
<dbReference type="Pfam" id="PF13041">
    <property type="entry name" value="PPR_2"/>
    <property type="match status" value="3"/>
</dbReference>
<dbReference type="Proteomes" id="UP000836841">
    <property type="component" value="Unassembled WGS sequence"/>
</dbReference>
<accession>A0AAU9TB78</accession>
<feature type="repeat" description="PPR" evidence="3">
    <location>
        <begin position="411"/>
        <end position="445"/>
    </location>
</feature>
<dbReference type="NCBIfam" id="TIGR00756">
    <property type="entry name" value="PPR"/>
    <property type="match status" value="10"/>
</dbReference>
<evidence type="ECO:0000256" key="1">
    <source>
        <dbReference type="ARBA" id="ARBA00007626"/>
    </source>
</evidence>
<organism evidence="4 5">
    <name type="scientific">Thlaspi arvense</name>
    <name type="common">Field penny-cress</name>
    <dbReference type="NCBI Taxonomy" id="13288"/>
    <lineage>
        <taxon>Eukaryota</taxon>
        <taxon>Viridiplantae</taxon>
        <taxon>Streptophyta</taxon>
        <taxon>Embryophyta</taxon>
        <taxon>Tracheophyta</taxon>
        <taxon>Spermatophyta</taxon>
        <taxon>Magnoliopsida</taxon>
        <taxon>eudicotyledons</taxon>
        <taxon>Gunneridae</taxon>
        <taxon>Pentapetalae</taxon>
        <taxon>rosids</taxon>
        <taxon>malvids</taxon>
        <taxon>Brassicales</taxon>
        <taxon>Brassicaceae</taxon>
        <taxon>Thlaspideae</taxon>
        <taxon>Thlaspi</taxon>
    </lineage>
</organism>
<keyword evidence="2" id="KW-0677">Repeat</keyword>
<proteinExistence type="inferred from homology"/>
<comment type="similarity">
    <text evidence="1">Belongs to the PPR family. P subfamily.</text>
</comment>
<dbReference type="PROSITE" id="PS51375">
    <property type="entry name" value="PPR"/>
    <property type="match status" value="10"/>
</dbReference>
<protein>
    <recommendedName>
        <fullName evidence="6">Pentatricopeptide repeat-containing protein</fullName>
    </recommendedName>
</protein>
<dbReference type="InterPro" id="IPR011990">
    <property type="entry name" value="TPR-like_helical_dom_sf"/>
</dbReference>
<comment type="caution">
    <text evidence="4">The sequence shown here is derived from an EMBL/GenBank/DDBJ whole genome shotgun (WGS) entry which is preliminary data.</text>
</comment>
<feature type="repeat" description="PPR" evidence="3">
    <location>
        <begin position="260"/>
        <end position="294"/>
    </location>
</feature>
<reference evidence="4 5" key="1">
    <citation type="submission" date="2022-03" db="EMBL/GenBank/DDBJ databases">
        <authorList>
            <person name="Nunn A."/>
            <person name="Chopra R."/>
            <person name="Nunn A."/>
            <person name="Contreras Garrido A."/>
        </authorList>
    </citation>
    <scope>NUCLEOTIDE SEQUENCE [LARGE SCALE GENOMIC DNA]</scope>
</reference>
<feature type="repeat" description="PPR" evidence="3">
    <location>
        <begin position="306"/>
        <end position="340"/>
    </location>
</feature>
<dbReference type="InterPro" id="IPR002885">
    <property type="entry name" value="PPR_rpt"/>
</dbReference>
<gene>
    <name evidence="4" type="ORF">TAV2_LOCUS26351</name>
</gene>
<feature type="repeat" description="PPR" evidence="3">
    <location>
        <begin position="376"/>
        <end position="410"/>
    </location>
</feature>
<feature type="repeat" description="PPR" evidence="3">
    <location>
        <begin position="535"/>
        <end position="569"/>
    </location>
</feature>
<dbReference type="PANTHER" id="PTHR47447:SF17">
    <property type="entry name" value="OS12G0638900 PROTEIN"/>
    <property type="match status" value="1"/>
</dbReference>
<name>A0AAU9TB78_THLAR</name>